<dbReference type="GO" id="GO:0009055">
    <property type="term" value="F:electron transfer activity"/>
    <property type="evidence" value="ECO:0007669"/>
    <property type="project" value="InterPro"/>
</dbReference>
<dbReference type="Proteomes" id="UP000324897">
    <property type="component" value="Unassembled WGS sequence"/>
</dbReference>
<gene>
    <name evidence="3" type="ORF">EJB05_37533</name>
</gene>
<evidence type="ECO:0000313" key="3">
    <source>
        <dbReference type="EMBL" id="TVU14087.1"/>
    </source>
</evidence>
<protein>
    <recommendedName>
        <fullName evidence="2">Phytocyanin domain-containing protein</fullName>
    </recommendedName>
</protein>
<dbReference type="PROSITE" id="PS51485">
    <property type="entry name" value="PHYTOCYANIN"/>
    <property type="match status" value="1"/>
</dbReference>
<feature type="domain" description="Phytocyanin" evidence="2">
    <location>
        <begin position="35"/>
        <end position="129"/>
    </location>
</feature>
<dbReference type="Pfam" id="PF02298">
    <property type="entry name" value="Cu_bind_like"/>
    <property type="match status" value="1"/>
</dbReference>
<feature type="chain" id="PRO_5023900106" description="Phytocyanin domain-containing protein" evidence="1">
    <location>
        <begin position="35"/>
        <end position="129"/>
    </location>
</feature>
<evidence type="ECO:0000259" key="2">
    <source>
        <dbReference type="PROSITE" id="PS51485"/>
    </source>
</evidence>
<accession>A0A5J9TS88</accession>
<name>A0A5J9TS88_9POAL</name>
<dbReference type="InterPro" id="IPR039391">
    <property type="entry name" value="Phytocyanin-like"/>
</dbReference>
<keyword evidence="1" id="KW-0732">Signal</keyword>
<feature type="signal peptide" evidence="1">
    <location>
        <begin position="1"/>
        <end position="34"/>
    </location>
</feature>
<dbReference type="OrthoDB" id="605074at2759"/>
<sequence length="129" mass="14062">DQSASVARRSISNISTAALVLLLGLICLTTVVRGREWIVGDDRGWGLHINGTWPGGLPIRAGDILVFKYNPNEHDVVEVDEASYNSCHASSLMTLNFTKLCMTFCQSFFICTMPGHCKNGMKVAVTTQA</sequence>
<reference evidence="3 4" key="1">
    <citation type="journal article" date="2019" name="Sci. Rep.">
        <title>A high-quality genome of Eragrostis curvula grass provides insights into Poaceae evolution and supports new strategies to enhance forage quality.</title>
        <authorList>
            <person name="Carballo J."/>
            <person name="Santos B.A.C.M."/>
            <person name="Zappacosta D."/>
            <person name="Garbus I."/>
            <person name="Selva J.P."/>
            <person name="Gallo C.A."/>
            <person name="Diaz A."/>
            <person name="Albertini E."/>
            <person name="Caccamo M."/>
            <person name="Echenique V."/>
        </authorList>
    </citation>
    <scope>NUCLEOTIDE SEQUENCE [LARGE SCALE GENOMIC DNA]</scope>
    <source>
        <strain evidence="4">cv. Victoria</strain>
        <tissue evidence="3">Leaf</tissue>
    </source>
</reference>
<dbReference type="InterPro" id="IPR008972">
    <property type="entry name" value="Cupredoxin"/>
</dbReference>
<proteinExistence type="predicted"/>
<dbReference type="Gene3D" id="2.60.40.420">
    <property type="entry name" value="Cupredoxins - blue copper proteins"/>
    <property type="match status" value="1"/>
</dbReference>
<evidence type="ECO:0000313" key="4">
    <source>
        <dbReference type="Proteomes" id="UP000324897"/>
    </source>
</evidence>
<dbReference type="SUPFAM" id="SSF49503">
    <property type="entry name" value="Cupredoxins"/>
    <property type="match status" value="1"/>
</dbReference>
<evidence type="ECO:0000256" key="1">
    <source>
        <dbReference type="SAM" id="SignalP"/>
    </source>
</evidence>
<dbReference type="EMBL" id="RWGY01000031">
    <property type="protein sequence ID" value="TVU14087.1"/>
    <property type="molecule type" value="Genomic_DNA"/>
</dbReference>
<dbReference type="PANTHER" id="PTHR33021:SF261">
    <property type="entry name" value="OS02G0256800 PROTEIN"/>
    <property type="match status" value="1"/>
</dbReference>
<dbReference type="InterPro" id="IPR003245">
    <property type="entry name" value="Phytocyanin_dom"/>
</dbReference>
<keyword evidence="4" id="KW-1185">Reference proteome</keyword>
<dbReference type="AlphaFoldDB" id="A0A5J9TS88"/>
<dbReference type="GO" id="GO:0005886">
    <property type="term" value="C:plasma membrane"/>
    <property type="evidence" value="ECO:0007669"/>
    <property type="project" value="TreeGrafter"/>
</dbReference>
<comment type="caution">
    <text evidence="3">The sequence shown here is derived from an EMBL/GenBank/DDBJ whole genome shotgun (WGS) entry which is preliminary data.</text>
</comment>
<organism evidence="3 4">
    <name type="scientific">Eragrostis curvula</name>
    <name type="common">weeping love grass</name>
    <dbReference type="NCBI Taxonomy" id="38414"/>
    <lineage>
        <taxon>Eukaryota</taxon>
        <taxon>Viridiplantae</taxon>
        <taxon>Streptophyta</taxon>
        <taxon>Embryophyta</taxon>
        <taxon>Tracheophyta</taxon>
        <taxon>Spermatophyta</taxon>
        <taxon>Magnoliopsida</taxon>
        <taxon>Liliopsida</taxon>
        <taxon>Poales</taxon>
        <taxon>Poaceae</taxon>
        <taxon>PACMAD clade</taxon>
        <taxon>Chloridoideae</taxon>
        <taxon>Eragrostideae</taxon>
        <taxon>Eragrostidinae</taxon>
        <taxon>Eragrostis</taxon>
    </lineage>
</organism>
<dbReference type="PANTHER" id="PTHR33021">
    <property type="entry name" value="BLUE COPPER PROTEIN"/>
    <property type="match status" value="1"/>
</dbReference>
<feature type="non-terminal residue" evidence="3">
    <location>
        <position position="1"/>
    </location>
</feature>
<dbReference type="Gramene" id="TVU14087">
    <property type="protein sequence ID" value="TVU14087"/>
    <property type="gene ID" value="EJB05_37533"/>
</dbReference>